<dbReference type="STRING" id="88036.D8QWN1"/>
<keyword evidence="2" id="KW-1133">Transmembrane helix</keyword>
<keyword evidence="4" id="KW-1185">Reference proteome</keyword>
<sequence length="268" mass="28929">MEEQGTTKQGQFQAPFYVPVVFDPVSGMPMIPLYPAPQDENSRQGGIFAVPAVGSSLPPVPFAYGAPLGIPFGREDPSETTEGAAGQAAAGARPDQQERVIVRRFQVGIHLDLLLILKLITMVFIFSQDGSRDRLLLLFLASIVYLYQTGALTPILRWASERARRIMMPPPIQPARNAPVPEARGGDNGAAAVPAAIPPEDLQNEARVAAAPDADEQPARAEDQAQAQDQDQAQAQAQLGNWRGFVREVQMLAVGFVTSLLPGFHNIE</sequence>
<organism evidence="4">
    <name type="scientific">Selaginella moellendorffii</name>
    <name type="common">Spikemoss</name>
    <dbReference type="NCBI Taxonomy" id="88036"/>
    <lineage>
        <taxon>Eukaryota</taxon>
        <taxon>Viridiplantae</taxon>
        <taxon>Streptophyta</taxon>
        <taxon>Embryophyta</taxon>
        <taxon>Tracheophyta</taxon>
        <taxon>Lycopodiopsida</taxon>
        <taxon>Selaginellales</taxon>
        <taxon>Selaginellaceae</taxon>
        <taxon>Selaginella</taxon>
    </lineage>
</organism>
<feature type="transmembrane region" description="Helical" evidence="2">
    <location>
        <begin position="107"/>
        <end position="126"/>
    </location>
</feature>
<feature type="compositionally biased region" description="Low complexity" evidence="1">
    <location>
        <begin position="83"/>
        <end position="92"/>
    </location>
</feature>
<keyword evidence="2" id="KW-0472">Membrane</keyword>
<dbReference type="HOGENOM" id="CLU_082883_0_0_1"/>
<dbReference type="OrthoDB" id="21589at2759"/>
<proteinExistence type="predicted"/>
<dbReference type="InParanoid" id="D8QWN1"/>
<dbReference type="PANTHER" id="PTHR36787">
    <property type="entry name" value="TRANSMEMBRANE PROTEIN"/>
    <property type="match status" value="1"/>
</dbReference>
<name>D8QWN1_SELML</name>
<evidence type="ECO:0000256" key="2">
    <source>
        <dbReference type="SAM" id="Phobius"/>
    </source>
</evidence>
<dbReference type="OMA" id="MAFTHIL"/>
<evidence type="ECO:0000313" key="3">
    <source>
        <dbReference type="EMBL" id="EFJ35667.1"/>
    </source>
</evidence>
<feature type="compositionally biased region" description="Low complexity" evidence="1">
    <location>
        <begin position="224"/>
        <end position="235"/>
    </location>
</feature>
<dbReference type="EMBL" id="GL377568">
    <property type="protein sequence ID" value="EFJ35667.1"/>
    <property type="molecule type" value="Genomic_DNA"/>
</dbReference>
<dbReference type="eggNOG" id="ENOG502QW3A">
    <property type="taxonomic scope" value="Eukaryota"/>
</dbReference>
<feature type="region of interest" description="Disordered" evidence="1">
    <location>
        <begin position="207"/>
        <end position="235"/>
    </location>
</feature>
<gene>
    <name evidence="3" type="ORF">SELMODRAFT_438541</name>
</gene>
<evidence type="ECO:0000256" key="1">
    <source>
        <dbReference type="SAM" id="MobiDB-lite"/>
    </source>
</evidence>
<keyword evidence="2" id="KW-0812">Transmembrane</keyword>
<dbReference type="Gramene" id="EFJ35667">
    <property type="protein sequence ID" value="EFJ35667"/>
    <property type="gene ID" value="SELMODRAFT_438541"/>
</dbReference>
<dbReference type="Proteomes" id="UP000001514">
    <property type="component" value="Unassembled WGS sequence"/>
</dbReference>
<dbReference type="AlphaFoldDB" id="D8QWN1"/>
<accession>D8QWN1</accession>
<reference evidence="3 4" key="1">
    <citation type="journal article" date="2011" name="Science">
        <title>The Selaginella genome identifies genetic changes associated with the evolution of vascular plants.</title>
        <authorList>
            <person name="Banks J.A."/>
            <person name="Nishiyama T."/>
            <person name="Hasebe M."/>
            <person name="Bowman J.L."/>
            <person name="Gribskov M."/>
            <person name="dePamphilis C."/>
            <person name="Albert V.A."/>
            <person name="Aono N."/>
            <person name="Aoyama T."/>
            <person name="Ambrose B.A."/>
            <person name="Ashton N.W."/>
            <person name="Axtell M.J."/>
            <person name="Barker E."/>
            <person name="Barker M.S."/>
            <person name="Bennetzen J.L."/>
            <person name="Bonawitz N.D."/>
            <person name="Chapple C."/>
            <person name="Cheng C."/>
            <person name="Correa L.G."/>
            <person name="Dacre M."/>
            <person name="DeBarry J."/>
            <person name="Dreyer I."/>
            <person name="Elias M."/>
            <person name="Engstrom E.M."/>
            <person name="Estelle M."/>
            <person name="Feng L."/>
            <person name="Finet C."/>
            <person name="Floyd S.K."/>
            <person name="Frommer W.B."/>
            <person name="Fujita T."/>
            <person name="Gramzow L."/>
            <person name="Gutensohn M."/>
            <person name="Harholt J."/>
            <person name="Hattori M."/>
            <person name="Heyl A."/>
            <person name="Hirai T."/>
            <person name="Hiwatashi Y."/>
            <person name="Ishikawa M."/>
            <person name="Iwata M."/>
            <person name="Karol K.G."/>
            <person name="Koehler B."/>
            <person name="Kolukisaoglu U."/>
            <person name="Kubo M."/>
            <person name="Kurata T."/>
            <person name="Lalonde S."/>
            <person name="Li K."/>
            <person name="Li Y."/>
            <person name="Litt A."/>
            <person name="Lyons E."/>
            <person name="Manning G."/>
            <person name="Maruyama T."/>
            <person name="Michael T.P."/>
            <person name="Mikami K."/>
            <person name="Miyazaki S."/>
            <person name="Morinaga S."/>
            <person name="Murata T."/>
            <person name="Mueller-Roeber B."/>
            <person name="Nelson D.R."/>
            <person name="Obara M."/>
            <person name="Oguri Y."/>
            <person name="Olmstead R.G."/>
            <person name="Onodera N."/>
            <person name="Petersen B.L."/>
            <person name="Pils B."/>
            <person name="Prigge M."/>
            <person name="Rensing S.A."/>
            <person name="Riano-Pachon D.M."/>
            <person name="Roberts A.W."/>
            <person name="Sato Y."/>
            <person name="Scheller H.V."/>
            <person name="Schulz B."/>
            <person name="Schulz C."/>
            <person name="Shakirov E.V."/>
            <person name="Shibagaki N."/>
            <person name="Shinohara N."/>
            <person name="Shippen D.E."/>
            <person name="Soerensen I."/>
            <person name="Sotooka R."/>
            <person name="Sugimoto N."/>
            <person name="Sugita M."/>
            <person name="Sumikawa N."/>
            <person name="Tanurdzic M."/>
            <person name="Theissen G."/>
            <person name="Ulvskov P."/>
            <person name="Wakazuki S."/>
            <person name="Weng J.K."/>
            <person name="Willats W.W."/>
            <person name="Wipf D."/>
            <person name="Wolf P.G."/>
            <person name="Yang L."/>
            <person name="Zimmer A.D."/>
            <person name="Zhu Q."/>
            <person name="Mitros T."/>
            <person name="Hellsten U."/>
            <person name="Loque D."/>
            <person name="Otillar R."/>
            <person name="Salamov A."/>
            <person name="Schmutz J."/>
            <person name="Shapiro H."/>
            <person name="Lindquist E."/>
            <person name="Lucas S."/>
            <person name="Rokhsar D."/>
            <person name="Grigoriev I.V."/>
        </authorList>
    </citation>
    <scope>NUCLEOTIDE SEQUENCE [LARGE SCALE GENOMIC DNA]</scope>
</reference>
<dbReference type="FunCoup" id="D8QWN1">
    <property type="interactions" value="2302"/>
</dbReference>
<dbReference type="KEGG" id="smo:SELMODRAFT_438541"/>
<evidence type="ECO:0000313" key="4">
    <source>
        <dbReference type="Proteomes" id="UP000001514"/>
    </source>
</evidence>
<feature type="transmembrane region" description="Helical" evidence="2">
    <location>
        <begin position="138"/>
        <end position="159"/>
    </location>
</feature>
<protein>
    <submittedName>
        <fullName evidence="3">Uncharacterized protein</fullName>
    </submittedName>
</protein>
<feature type="region of interest" description="Disordered" evidence="1">
    <location>
        <begin position="73"/>
        <end position="93"/>
    </location>
</feature>